<dbReference type="GO" id="GO:0003697">
    <property type="term" value="F:single-stranded DNA binding"/>
    <property type="evidence" value="ECO:0007669"/>
    <property type="project" value="TreeGrafter"/>
</dbReference>
<evidence type="ECO:0000256" key="6">
    <source>
        <dbReference type="ARBA" id="ARBA00022723"/>
    </source>
</evidence>
<dbReference type="AlphaFoldDB" id="A0A9P4HW23"/>
<dbReference type="GO" id="GO:0120108">
    <property type="term" value="F:DNA-3'-diphospho-5'-guanosine diphosphatase activity"/>
    <property type="evidence" value="ECO:0007669"/>
    <property type="project" value="UniProtKB-EC"/>
</dbReference>
<evidence type="ECO:0000259" key="20">
    <source>
        <dbReference type="Pfam" id="PF01230"/>
    </source>
</evidence>
<evidence type="ECO:0000256" key="13">
    <source>
        <dbReference type="ARBA" id="ARBA00024601"/>
    </source>
</evidence>
<dbReference type="EC" id="3.6.1.72" evidence="3"/>
<evidence type="ECO:0000256" key="9">
    <source>
        <dbReference type="ARBA" id="ARBA00022833"/>
    </source>
</evidence>
<evidence type="ECO:0000256" key="1">
    <source>
        <dbReference type="ARBA" id="ARBA00004123"/>
    </source>
</evidence>
<evidence type="ECO:0000256" key="8">
    <source>
        <dbReference type="ARBA" id="ARBA00022801"/>
    </source>
</evidence>
<sequence length="292" mass="33163">MVDHRGINRDAVTEQEVASSSIPVTESGATKRPNAFTELMTRKHAKPSSDSITIKPSSKSHKSVTLGTKTFHGRDGLGAYIADPSSFPPSRILYHTKDWVVINDMFPKSSVHLLLLPRDPDKTHLHPFDAFEDAEFLQSCRAEAEKVVKIVAAELRRKYGRDSKQDRELNEAMDADEPPDPANLPKGRDWSEGVLVGIHSRPSMSNLHIHVLSPDRFSERLKHRKHYNSFSTPFLVPLDAFPLAKNDERRHPGRSGYLDSGFVCWRCGQGFGNQFKRLKEHLEEEFEAWRKE</sequence>
<feature type="compositionally biased region" description="Polar residues" evidence="19">
    <location>
        <begin position="48"/>
        <end position="64"/>
    </location>
</feature>
<feature type="region of interest" description="Disordered" evidence="19">
    <location>
        <begin position="1"/>
        <end position="64"/>
    </location>
</feature>
<dbReference type="GO" id="GO:1990165">
    <property type="term" value="F:single-strand break-containing DNA binding"/>
    <property type="evidence" value="ECO:0007669"/>
    <property type="project" value="TreeGrafter"/>
</dbReference>
<evidence type="ECO:0000256" key="19">
    <source>
        <dbReference type="SAM" id="MobiDB-lite"/>
    </source>
</evidence>
<dbReference type="GO" id="GO:0005634">
    <property type="term" value="C:nucleus"/>
    <property type="evidence" value="ECO:0007669"/>
    <property type="project" value="UniProtKB-SubCell"/>
</dbReference>
<keyword evidence="5" id="KW-0963">Cytoplasm</keyword>
<dbReference type="GO" id="GO:0046872">
    <property type="term" value="F:metal ion binding"/>
    <property type="evidence" value="ECO:0007669"/>
    <property type="project" value="UniProtKB-KW"/>
</dbReference>
<evidence type="ECO:0000256" key="12">
    <source>
        <dbReference type="ARBA" id="ARBA00023242"/>
    </source>
</evidence>
<keyword evidence="10" id="KW-0238">DNA-binding</keyword>
<feature type="region of interest" description="Disordered" evidence="19">
    <location>
        <begin position="161"/>
        <end position="188"/>
    </location>
</feature>
<dbReference type="InterPro" id="IPR036265">
    <property type="entry name" value="HIT-like_sf"/>
</dbReference>
<dbReference type="InterPro" id="IPR011146">
    <property type="entry name" value="HIT-like"/>
</dbReference>
<feature type="domain" description="HIT" evidence="20">
    <location>
        <begin position="89"/>
        <end position="215"/>
    </location>
</feature>
<dbReference type="PANTHER" id="PTHR12486">
    <property type="entry name" value="APRATAXIN-RELATED"/>
    <property type="match status" value="1"/>
</dbReference>
<dbReference type="GO" id="GO:0033699">
    <property type="term" value="F:DNA 5'-adenosine monophosphate hydrolase activity"/>
    <property type="evidence" value="ECO:0007669"/>
    <property type="project" value="UniProtKB-EC"/>
</dbReference>
<dbReference type="OrthoDB" id="3512845at2759"/>
<comment type="caution">
    <text evidence="22">The sequence shown here is derived from an EMBL/GenBank/DDBJ whole genome shotgun (WGS) entry which is preliminary data.</text>
</comment>
<comment type="function">
    <text evidence="16">DNA-binding protein involved in single-strand DNA break repair, double-strand DNA break repair and base excision repair. Resolves abortive DNA ligation intermediates formed either at base excision sites, or when DNA ligases attempt to repair non-ligatable breaks induced by reactive oxygen species. Catalyzes the release of adenylate groups covalently linked to 5'-phosphate termini, resulting in the production of 5'-phosphate termini that can be efficiently rejoined. Likewise, catalyzes the release of 3'-linked guanosine (DNAppG) and inosine (DNAppI) from DNA, but has higher specific activity with 5'-linked adenosine (AppDNA).</text>
</comment>
<feature type="compositionally biased region" description="Polar residues" evidence="19">
    <location>
        <begin position="16"/>
        <end position="28"/>
    </location>
</feature>
<evidence type="ECO:0000313" key="23">
    <source>
        <dbReference type="Proteomes" id="UP000799776"/>
    </source>
</evidence>
<keyword evidence="6" id="KW-0479">Metal-binding</keyword>
<reference evidence="22" key="1">
    <citation type="journal article" date="2020" name="Stud. Mycol.">
        <title>101 Dothideomycetes genomes: a test case for predicting lifestyles and emergence of pathogens.</title>
        <authorList>
            <person name="Haridas S."/>
            <person name="Albert R."/>
            <person name="Binder M."/>
            <person name="Bloem J."/>
            <person name="Labutti K."/>
            <person name="Salamov A."/>
            <person name="Andreopoulos B."/>
            <person name="Baker S."/>
            <person name="Barry K."/>
            <person name="Bills G."/>
            <person name="Bluhm B."/>
            <person name="Cannon C."/>
            <person name="Castanera R."/>
            <person name="Culley D."/>
            <person name="Daum C."/>
            <person name="Ezra D."/>
            <person name="Gonzalez J."/>
            <person name="Henrissat B."/>
            <person name="Kuo A."/>
            <person name="Liang C."/>
            <person name="Lipzen A."/>
            <person name="Lutzoni F."/>
            <person name="Magnuson J."/>
            <person name="Mondo S."/>
            <person name="Nolan M."/>
            <person name="Ohm R."/>
            <person name="Pangilinan J."/>
            <person name="Park H.-J."/>
            <person name="Ramirez L."/>
            <person name="Alfaro M."/>
            <person name="Sun H."/>
            <person name="Tritt A."/>
            <person name="Yoshinaga Y."/>
            <person name="Zwiers L.-H."/>
            <person name="Turgeon B."/>
            <person name="Goodwin S."/>
            <person name="Spatafora J."/>
            <person name="Crous P."/>
            <person name="Grigoriev I."/>
        </authorList>
    </citation>
    <scope>NUCLEOTIDE SEQUENCE</scope>
    <source>
        <strain evidence="22">CBS 121410</strain>
    </source>
</reference>
<accession>A0A9P4HW23</accession>
<keyword evidence="11" id="KW-0234">DNA repair</keyword>
<dbReference type="GO" id="GO:0005737">
    <property type="term" value="C:cytoplasm"/>
    <property type="evidence" value="ECO:0007669"/>
    <property type="project" value="UniProtKB-SubCell"/>
</dbReference>
<evidence type="ECO:0000256" key="10">
    <source>
        <dbReference type="ARBA" id="ARBA00023125"/>
    </source>
</evidence>
<dbReference type="GO" id="GO:0030983">
    <property type="term" value="F:mismatched DNA binding"/>
    <property type="evidence" value="ECO:0007669"/>
    <property type="project" value="TreeGrafter"/>
</dbReference>
<evidence type="ECO:0000259" key="21">
    <source>
        <dbReference type="Pfam" id="PF16278"/>
    </source>
</evidence>
<evidence type="ECO:0000256" key="18">
    <source>
        <dbReference type="ARBA" id="ARBA00076243"/>
    </source>
</evidence>
<dbReference type="GO" id="GO:0000012">
    <property type="term" value="P:single strand break repair"/>
    <property type="evidence" value="ECO:0007669"/>
    <property type="project" value="TreeGrafter"/>
</dbReference>
<evidence type="ECO:0000256" key="14">
    <source>
        <dbReference type="ARBA" id="ARBA00044639"/>
    </source>
</evidence>
<comment type="catalytic activity">
    <reaction evidence="13">
        <text>a 3'-end 2'-deoxyribonucleotide-3'-diphospho-5'-guanosine-DNA + H2O = a 3'-end 2'-deoxyribonucleotide 3'-phosphate-DNA + GMP + 2 H(+)</text>
        <dbReference type="Rhea" id="RHEA:52140"/>
        <dbReference type="Rhea" id="RHEA-COMP:13186"/>
        <dbReference type="Rhea" id="RHEA-COMP:13187"/>
        <dbReference type="ChEBI" id="CHEBI:15377"/>
        <dbReference type="ChEBI" id="CHEBI:15378"/>
        <dbReference type="ChEBI" id="CHEBI:58115"/>
        <dbReference type="ChEBI" id="CHEBI:136419"/>
        <dbReference type="ChEBI" id="CHEBI:136420"/>
        <dbReference type="EC" id="3.6.1.72"/>
    </reaction>
</comment>
<dbReference type="PANTHER" id="PTHR12486:SF4">
    <property type="entry name" value="APRATAXIN"/>
    <property type="match status" value="1"/>
</dbReference>
<dbReference type="Pfam" id="PF01230">
    <property type="entry name" value="HIT"/>
    <property type="match status" value="1"/>
</dbReference>
<protein>
    <recommendedName>
        <fullName evidence="17">Aprataxin-like protein</fullName>
        <ecNumber evidence="4">3.6.1.71</ecNumber>
        <ecNumber evidence="3">3.6.1.72</ecNumber>
    </recommendedName>
    <alternativeName>
        <fullName evidence="18">Hit family protein 3</fullName>
    </alternativeName>
</protein>
<keyword evidence="8" id="KW-0378">Hydrolase</keyword>
<comment type="catalytic activity">
    <reaction evidence="14">
        <text>a 5'-end adenosine-5'-diphospho-5'-2'-deoxyribonucleoside-DNA + H2O = a 5'-end 5'-phospho-2'-deoxyribonucleoside-DNA + AMP + 2 H(+)</text>
        <dbReference type="Rhea" id="RHEA:52128"/>
        <dbReference type="Rhea" id="RHEA-COMP:13180"/>
        <dbReference type="Rhea" id="RHEA-COMP:13181"/>
        <dbReference type="ChEBI" id="CHEBI:15377"/>
        <dbReference type="ChEBI" id="CHEBI:15378"/>
        <dbReference type="ChEBI" id="CHEBI:136412"/>
        <dbReference type="ChEBI" id="CHEBI:136413"/>
        <dbReference type="ChEBI" id="CHEBI:456215"/>
        <dbReference type="EC" id="3.6.1.71"/>
    </reaction>
</comment>
<dbReference type="Gene3D" id="3.30.428.10">
    <property type="entry name" value="HIT-like"/>
    <property type="match status" value="1"/>
</dbReference>
<feature type="domain" description="Aprataxin C2HE/C2H2/C2HC zinc finger" evidence="21">
    <location>
        <begin position="231"/>
        <end position="287"/>
    </location>
</feature>
<keyword evidence="7" id="KW-0227">DNA damage</keyword>
<evidence type="ECO:0000256" key="7">
    <source>
        <dbReference type="ARBA" id="ARBA00022763"/>
    </source>
</evidence>
<evidence type="ECO:0000313" key="22">
    <source>
        <dbReference type="EMBL" id="KAF2087877.1"/>
    </source>
</evidence>
<dbReference type="GO" id="GO:0003725">
    <property type="term" value="F:double-stranded RNA binding"/>
    <property type="evidence" value="ECO:0007669"/>
    <property type="project" value="TreeGrafter"/>
</dbReference>
<dbReference type="Proteomes" id="UP000799776">
    <property type="component" value="Unassembled WGS sequence"/>
</dbReference>
<evidence type="ECO:0000256" key="2">
    <source>
        <dbReference type="ARBA" id="ARBA00004496"/>
    </source>
</evidence>
<dbReference type="EMBL" id="ML978718">
    <property type="protein sequence ID" value="KAF2087877.1"/>
    <property type="molecule type" value="Genomic_DNA"/>
</dbReference>
<keyword evidence="9" id="KW-0862">Zinc</keyword>
<gene>
    <name evidence="22" type="ORF">K490DRAFT_65155</name>
</gene>
<keyword evidence="12" id="KW-0539">Nucleus</keyword>
<dbReference type="InterPro" id="IPR032566">
    <property type="entry name" value="Znf-C2HE"/>
</dbReference>
<dbReference type="EC" id="3.6.1.71" evidence="4"/>
<dbReference type="FunFam" id="3.30.428.10:FF:000017">
    <property type="entry name" value="Aprataxin-like protein"/>
    <property type="match status" value="1"/>
</dbReference>
<evidence type="ECO:0000256" key="3">
    <source>
        <dbReference type="ARBA" id="ARBA00012495"/>
    </source>
</evidence>
<comment type="subcellular location">
    <subcellularLocation>
        <location evidence="2">Cytoplasm</location>
    </subcellularLocation>
    <subcellularLocation>
        <location evidence="1">Nucleus</location>
    </subcellularLocation>
</comment>
<evidence type="ECO:0000256" key="15">
    <source>
        <dbReference type="ARBA" id="ARBA00044713"/>
    </source>
</evidence>
<organism evidence="22 23">
    <name type="scientific">Saccharata proteae CBS 121410</name>
    <dbReference type="NCBI Taxonomy" id="1314787"/>
    <lineage>
        <taxon>Eukaryota</taxon>
        <taxon>Fungi</taxon>
        <taxon>Dikarya</taxon>
        <taxon>Ascomycota</taxon>
        <taxon>Pezizomycotina</taxon>
        <taxon>Dothideomycetes</taxon>
        <taxon>Dothideomycetes incertae sedis</taxon>
        <taxon>Botryosphaeriales</taxon>
        <taxon>Saccharataceae</taxon>
        <taxon>Saccharata</taxon>
    </lineage>
</organism>
<evidence type="ECO:0000256" key="17">
    <source>
        <dbReference type="ARBA" id="ARBA00068941"/>
    </source>
</evidence>
<evidence type="ECO:0000256" key="16">
    <source>
        <dbReference type="ARBA" id="ARBA00059438"/>
    </source>
</evidence>
<evidence type="ECO:0000256" key="4">
    <source>
        <dbReference type="ARBA" id="ARBA00012496"/>
    </source>
</evidence>
<keyword evidence="23" id="KW-1185">Reference proteome</keyword>
<evidence type="ECO:0000256" key="5">
    <source>
        <dbReference type="ARBA" id="ARBA00022490"/>
    </source>
</evidence>
<comment type="catalytic activity">
    <reaction evidence="15">
        <text>a 5'-end adenosine-5'-diphospho-5'-ribonucleoside-2'-deoxyribonucleotide-DNA + H2O = a 5'-end 5'-phospho-ribonucleoside-2'-deoxyribonucleotide-DNA + AMP + 2 H(+)</text>
        <dbReference type="Rhea" id="RHEA:52132"/>
        <dbReference type="Rhea" id="RHEA-COMP:13182"/>
        <dbReference type="Rhea" id="RHEA-COMP:13183"/>
        <dbReference type="ChEBI" id="CHEBI:15377"/>
        <dbReference type="ChEBI" id="CHEBI:15378"/>
        <dbReference type="ChEBI" id="CHEBI:136414"/>
        <dbReference type="ChEBI" id="CHEBI:136415"/>
        <dbReference type="ChEBI" id="CHEBI:456215"/>
        <dbReference type="EC" id="3.6.1.71"/>
    </reaction>
</comment>
<feature type="compositionally biased region" description="Basic and acidic residues" evidence="19">
    <location>
        <begin position="1"/>
        <end position="12"/>
    </location>
</feature>
<dbReference type="Pfam" id="PF16278">
    <property type="entry name" value="zf-C2HE"/>
    <property type="match status" value="1"/>
</dbReference>
<proteinExistence type="predicted"/>
<evidence type="ECO:0000256" key="11">
    <source>
        <dbReference type="ARBA" id="ARBA00023204"/>
    </source>
</evidence>
<dbReference type="SUPFAM" id="SSF54197">
    <property type="entry name" value="HIT-like"/>
    <property type="match status" value="1"/>
</dbReference>
<name>A0A9P4HW23_9PEZI</name>
<feature type="compositionally biased region" description="Basic and acidic residues" evidence="19">
    <location>
        <begin position="161"/>
        <end position="170"/>
    </location>
</feature>